<dbReference type="Pfam" id="PF04500">
    <property type="entry name" value="FLYWCH"/>
    <property type="match status" value="1"/>
</dbReference>
<name>A0A815DI33_9BILA</name>
<evidence type="ECO:0000313" key="7">
    <source>
        <dbReference type="EMBL" id="CAF3782487.1"/>
    </source>
</evidence>
<evidence type="ECO:0008006" key="9">
    <source>
        <dbReference type="Google" id="ProtNLM"/>
    </source>
</evidence>
<organism evidence="6 8">
    <name type="scientific">Adineta steineri</name>
    <dbReference type="NCBI Taxonomy" id="433720"/>
    <lineage>
        <taxon>Eukaryota</taxon>
        <taxon>Metazoa</taxon>
        <taxon>Spiralia</taxon>
        <taxon>Gnathifera</taxon>
        <taxon>Rotifera</taxon>
        <taxon>Eurotatoria</taxon>
        <taxon>Bdelloidea</taxon>
        <taxon>Adinetida</taxon>
        <taxon>Adinetidae</taxon>
        <taxon>Adineta</taxon>
    </lineage>
</organism>
<dbReference type="PANTHER" id="PTHR47160">
    <property type="entry name" value="PUTATIVE-RELATED"/>
    <property type="match status" value="1"/>
</dbReference>
<dbReference type="InterPro" id="IPR018289">
    <property type="entry name" value="MULE_transposase_dom"/>
</dbReference>
<accession>A0A815DI33</accession>
<feature type="domain" description="FLYWCH-type" evidence="4">
    <location>
        <begin position="3"/>
        <end position="59"/>
    </location>
</feature>
<feature type="domain" description="MULE transposase" evidence="5">
    <location>
        <begin position="180"/>
        <end position="273"/>
    </location>
</feature>
<dbReference type="Gene3D" id="2.20.25.240">
    <property type="match status" value="1"/>
</dbReference>
<reference evidence="6" key="1">
    <citation type="submission" date="2021-02" db="EMBL/GenBank/DDBJ databases">
        <authorList>
            <person name="Nowell W R."/>
        </authorList>
    </citation>
    <scope>NUCLEOTIDE SEQUENCE</scope>
</reference>
<dbReference type="GO" id="GO:0008270">
    <property type="term" value="F:zinc ion binding"/>
    <property type="evidence" value="ECO:0007669"/>
    <property type="project" value="UniProtKB-KW"/>
</dbReference>
<dbReference type="AlphaFoldDB" id="A0A815DI33"/>
<proteinExistence type="predicted"/>
<gene>
    <name evidence="6" type="ORF">IZO911_LOCUS33824</name>
    <name evidence="7" type="ORF">KXQ929_LOCUS15995</name>
</gene>
<dbReference type="EMBL" id="CAJOBB010000949">
    <property type="protein sequence ID" value="CAF3782487.1"/>
    <property type="molecule type" value="Genomic_DNA"/>
</dbReference>
<keyword evidence="1" id="KW-0479">Metal-binding</keyword>
<dbReference type="PANTHER" id="PTHR47160:SF10">
    <property type="entry name" value="MULE TRANSPOSASE DOMAIN-CONTAINING PROTEIN"/>
    <property type="match status" value="1"/>
</dbReference>
<dbReference type="EMBL" id="CAJNOE010000639">
    <property type="protein sequence ID" value="CAF1296683.1"/>
    <property type="molecule type" value="Genomic_DNA"/>
</dbReference>
<sequence length="460" mass="53148">METSHGNPMFEHEGYLYIISKESVDKIIWCCRNYRHRQCRGRIHTINGQVTELVGNHNHEPVHSAGEVAEARTQMVHAAKQTINTTHNIVANGVSNLSDRAIASLPNLQNLKRTVQRNRQMHQNPLPLPANRNSFIIDPIFTITNRDRTFLQFDSGPIDQRMLIFSTKNQLKMLKNSSHIYLDGTFDVVPELYFQLYTIHVQYLGHILPAVYVLLPGKKQILYKNMFKELKNLVPDFDPLNVMIDFERASMNAIKNLFPTTVLNGCFFHLCQNVYRSVTRLGLKTLYGENENFAQQMRCLPALAFLPILDIIPTFEQIKAQFPDEGKPVLTYFEENYIGVRSRLSRPRKVPKFDILLWNVNTNTLQGQHRTNNVVEGWNNRFSSLMNCSHPNLWKFLKGLKTEQSYVDAQIIQARAGVRQARKREQIRRETRILNILNETTTTNFEKVLALAQNISLKSS</sequence>
<comment type="caution">
    <text evidence="6">The sequence shown here is derived from an EMBL/GenBank/DDBJ whole genome shotgun (WGS) entry which is preliminary data.</text>
</comment>
<evidence type="ECO:0000259" key="4">
    <source>
        <dbReference type="Pfam" id="PF04500"/>
    </source>
</evidence>
<dbReference type="Pfam" id="PF10551">
    <property type="entry name" value="MULE"/>
    <property type="match status" value="1"/>
</dbReference>
<evidence type="ECO:0000259" key="5">
    <source>
        <dbReference type="Pfam" id="PF10551"/>
    </source>
</evidence>
<keyword evidence="2" id="KW-0863">Zinc-finger</keyword>
<keyword evidence="3" id="KW-0862">Zinc</keyword>
<evidence type="ECO:0000313" key="6">
    <source>
        <dbReference type="EMBL" id="CAF1296683.1"/>
    </source>
</evidence>
<dbReference type="Proteomes" id="UP000663868">
    <property type="component" value="Unassembled WGS sequence"/>
</dbReference>
<evidence type="ECO:0000256" key="2">
    <source>
        <dbReference type="ARBA" id="ARBA00022771"/>
    </source>
</evidence>
<protein>
    <recommendedName>
        <fullName evidence="9">MULE transposase domain-containing protein</fullName>
    </recommendedName>
</protein>
<evidence type="ECO:0000256" key="1">
    <source>
        <dbReference type="ARBA" id="ARBA00022723"/>
    </source>
</evidence>
<evidence type="ECO:0000256" key="3">
    <source>
        <dbReference type="ARBA" id="ARBA00022833"/>
    </source>
</evidence>
<dbReference type="Proteomes" id="UP000663860">
    <property type="component" value="Unassembled WGS sequence"/>
</dbReference>
<dbReference type="InterPro" id="IPR007588">
    <property type="entry name" value="Znf_FLYWCH"/>
</dbReference>
<evidence type="ECO:0000313" key="8">
    <source>
        <dbReference type="Proteomes" id="UP000663860"/>
    </source>
</evidence>